<dbReference type="AlphaFoldDB" id="A0A0A8Y2E8"/>
<proteinExistence type="predicted"/>
<sequence>MPLAKSLICHCHRLRWTSYIIDISMTY</sequence>
<accession>A0A0A8Y2E8</accession>
<reference evidence="1" key="1">
    <citation type="submission" date="2014-09" db="EMBL/GenBank/DDBJ databases">
        <authorList>
            <person name="Magalhaes I.L.F."/>
            <person name="Oliveira U."/>
            <person name="Santos F.R."/>
            <person name="Vidigal T.H.D.A."/>
            <person name="Brescovit A.D."/>
            <person name="Santos A.J."/>
        </authorList>
    </citation>
    <scope>NUCLEOTIDE SEQUENCE</scope>
    <source>
        <tissue evidence="1">Shoot tissue taken approximately 20 cm above the soil surface</tissue>
    </source>
</reference>
<reference evidence="1" key="2">
    <citation type="journal article" date="2015" name="Data Brief">
        <title>Shoot transcriptome of the giant reed, Arundo donax.</title>
        <authorList>
            <person name="Barrero R.A."/>
            <person name="Guerrero F.D."/>
            <person name="Moolhuijzen P."/>
            <person name="Goolsby J.A."/>
            <person name="Tidwell J."/>
            <person name="Bellgard S.E."/>
            <person name="Bellgard M.I."/>
        </authorList>
    </citation>
    <scope>NUCLEOTIDE SEQUENCE</scope>
    <source>
        <tissue evidence="1">Shoot tissue taken approximately 20 cm above the soil surface</tissue>
    </source>
</reference>
<evidence type="ECO:0000313" key="1">
    <source>
        <dbReference type="EMBL" id="JAD19380.1"/>
    </source>
</evidence>
<dbReference type="EMBL" id="GBRH01278515">
    <property type="protein sequence ID" value="JAD19380.1"/>
    <property type="molecule type" value="Transcribed_RNA"/>
</dbReference>
<name>A0A0A8Y2E8_ARUDO</name>
<organism evidence="1">
    <name type="scientific">Arundo donax</name>
    <name type="common">Giant reed</name>
    <name type="synonym">Donax arundinaceus</name>
    <dbReference type="NCBI Taxonomy" id="35708"/>
    <lineage>
        <taxon>Eukaryota</taxon>
        <taxon>Viridiplantae</taxon>
        <taxon>Streptophyta</taxon>
        <taxon>Embryophyta</taxon>
        <taxon>Tracheophyta</taxon>
        <taxon>Spermatophyta</taxon>
        <taxon>Magnoliopsida</taxon>
        <taxon>Liliopsida</taxon>
        <taxon>Poales</taxon>
        <taxon>Poaceae</taxon>
        <taxon>PACMAD clade</taxon>
        <taxon>Arundinoideae</taxon>
        <taxon>Arundineae</taxon>
        <taxon>Arundo</taxon>
    </lineage>
</organism>
<protein>
    <submittedName>
        <fullName evidence="1">Uncharacterized protein</fullName>
    </submittedName>
</protein>